<dbReference type="EMBL" id="CP117167">
    <property type="protein sequence ID" value="WCT13489.1"/>
    <property type="molecule type" value="Genomic_DNA"/>
</dbReference>
<keyword evidence="3" id="KW-1185">Reference proteome</keyword>
<dbReference type="SMART" id="SM00382">
    <property type="entry name" value="AAA"/>
    <property type="match status" value="1"/>
</dbReference>
<dbReference type="InterPro" id="IPR027417">
    <property type="entry name" value="P-loop_NTPase"/>
</dbReference>
<gene>
    <name evidence="2" type="ORF">PQO05_06015</name>
</gene>
<evidence type="ECO:0000313" key="2">
    <source>
        <dbReference type="EMBL" id="WCT13489.1"/>
    </source>
</evidence>
<evidence type="ECO:0000259" key="1">
    <source>
        <dbReference type="SMART" id="SM00382"/>
    </source>
</evidence>
<proteinExistence type="predicted"/>
<organism evidence="2 3">
    <name type="scientific">Mucilaginibacter jinjuensis</name>
    <dbReference type="NCBI Taxonomy" id="1176721"/>
    <lineage>
        <taxon>Bacteria</taxon>
        <taxon>Pseudomonadati</taxon>
        <taxon>Bacteroidota</taxon>
        <taxon>Sphingobacteriia</taxon>
        <taxon>Sphingobacteriales</taxon>
        <taxon>Sphingobacteriaceae</taxon>
        <taxon>Mucilaginibacter</taxon>
    </lineage>
</organism>
<dbReference type="InterPro" id="IPR003959">
    <property type="entry name" value="ATPase_AAA_core"/>
</dbReference>
<dbReference type="SUPFAM" id="SSF52540">
    <property type="entry name" value="P-loop containing nucleoside triphosphate hydrolases"/>
    <property type="match status" value="1"/>
</dbReference>
<dbReference type="Gene3D" id="3.40.50.300">
    <property type="entry name" value="P-loop containing nucleotide triphosphate hydrolases"/>
    <property type="match status" value="1"/>
</dbReference>
<dbReference type="InterPro" id="IPR003593">
    <property type="entry name" value="AAA+_ATPase"/>
</dbReference>
<sequence length="385" mass="45488">MEIQKFEIIKLYGAKNWDLVIKNNRLVIVAENGAGKTTVLRLLYLFLSKQWGKLIEYDFEAITATIDNVSYSFTKDEYDVKKIPQSFINLAVRKYPIYKDFLETKLVSYTPQQLFTDDLVAKEIESKYDVPLSLVYSLIAELSRHEFDNDRYKWQSNLLYLPTYRRIERDFNSLYGDISKRLEQMLRQTIPSINISIKKQKEESESGTSELENELLKIFDTLWQNRDFERWQGKTERSFYMELIEFGMDDVQFRISQIVEKQPARVQLFLEKCNKYLSRNKFLELSKSGKQLILRYKEFDSRDLNILSSGEKQIISLFSYLLDEPEKLLVFIDEPELSLSMSWQEMILTDIEDFKIGGLVVATHSPFVISENFKNITYGLDEFAR</sequence>
<reference evidence="2 3" key="1">
    <citation type="submission" date="2023-02" db="EMBL/GenBank/DDBJ databases">
        <title>Genome sequence of Mucilaginibacter jinjuensis strain KACC 16571.</title>
        <authorList>
            <person name="Kim S."/>
            <person name="Heo J."/>
            <person name="Kwon S.-W."/>
        </authorList>
    </citation>
    <scope>NUCLEOTIDE SEQUENCE [LARGE SCALE GENOMIC DNA]</scope>
    <source>
        <strain evidence="2 3">KACC 16571</strain>
    </source>
</reference>
<dbReference type="Pfam" id="PF13304">
    <property type="entry name" value="AAA_21"/>
    <property type="match status" value="1"/>
</dbReference>
<dbReference type="Proteomes" id="UP001216139">
    <property type="component" value="Chromosome"/>
</dbReference>
<dbReference type="InterPro" id="IPR051396">
    <property type="entry name" value="Bact_Antivir_Def_Nuclease"/>
</dbReference>
<dbReference type="PANTHER" id="PTHR43581:SF2">
    <property type="entry name" value="EXCINUCLEASE ATPASE SUBUNIT"/>
    <property type="match status" value="1"/>
</dbReference>
<feature type="domain" description="AAA+ ATPase" evidence="1">
    <location>
        <begin position="22"/>
        <end position="383"/>
    </location>
</feature>
<name>A0ABY7TB79_9SPHI</name>
<dbReference type="RefSeq" id="WP_273631791.1">
    <property type="nucleotide sequence ID" value="NZ_CP117167.1"/>
</dbReference>
<accession>A0ABY7TB79</accession>
<protein>
    <submittedName>
        <fullName evidence="2">AAA family ATPase</fullName>
    </submittedName>
</protein>
<evidence type="ECO:0000313" key="3">
    <source>
        <dbReference type="Proteomes" id="UP001216139"/>
    </source>
</evidence>
<dbReference type="PANTHER" id="PTHR43581">
    <property type="entry name" value="ATP/GTP PHOSPHATASE"/>
    <property type="match status" value="1"/>
</dbReference>